<dbReference type="PANTHER" id="PTHR28069">
    <property type="entry name" value="GH20023P"/>
    <property type="match status" value="1"/>
</dbReference>
<dbReference type="InParanoid" id="E2B2I8"/>
<feature type="domain" description="Mitochondrial splicing suppressor 51-like C-terminal" evidence="1">
    <location>
        <begin position="178"/>
        <end position="356"/>
    </location>
</feature>
<protein>
    <recommendedName>
        <fullName evidence="1">Mitochondrial splicing suppressor 51-like C-terminal domain-containing protein</fullName>
    </recommendedName>
</protein>
<organism evidence="3">
    <name type="scientific">Harpegnathos saltator</name>
    <name type="common">Jerdon's jumping ant</name>
    <dbReference type="NCBI Taxonomy" id="610380"/>
    <lineage>
        <taxon>Eukaryota</taxon>
        <taxon>Metazoa</taxon>
        <taxon>Ecdysozoa</taxon>
        <taxon>Arthropoda</taxon>
        <taxon>Hexapoda</taxon>
        <taxon>Insecta</taxon>
        <taxon>Pterygota</taxon>
        <taxon>Neoptera</taxon>
        <taxon>Endopterygota</taxon>
        <taxon>Hymenoptera</taxon>
        <taxon>Apocrita</taxon>
        <taxon>Aculeata</taxon>
        <taxon>Formicoidea</taxon>
        <taxon>Formicidae</taxon>
        <taxon>Ponerinae</taxon>
        <taxon>Ponerini</taxon>
        <taxon>Harpegnathos</taxon>
    </lineage>
</organism>
<evidence type="ECO:0000259" key="1">
    <source>
        <dbReference type="Pfam" id="PF20179"/>
    </source>
</evidence>
<accession>E2B2I8</accession>
<dbReference type="AlphaFoldDB" id="E2B2I8"/>
<evidence type="ECO:0000313" key="2">
    <source>
        <dbReference type="EMBL" id="EFN90103.1"/>
    </source>
</evidence>
<evidence type="ECO:0000313" key="3">
    <source>
        <dbReference type="Proteomes" id="UP000008237"/>
    </source>
</evidence>
<dbReference type="PANTHER" id="PTHR28069:SF2">
    <property type="entry name" value="GH20023P"/>
    <property type="match status" value="1"/>
</dbReference>
<reference evidence="2 3" key="1">
    <citation type="journal article" date="2010" name="Science">
        <title>Genomic comparison of the ants Camponotus floridanus and Harpegnathos saltator.</title>
        <authorList>
            <person name="Bonasio R."/>
            <person name="Zhang G."/>
            <person name="Ye C."/>
            <person name="Mutti N.S."/>
            <person name="Fang X."/>
            <person name="Qin N."/>
            <person name="Donahue G."/>
            <person name="Yang P."/>
            <person name="Li Q."/>
            <person name="Li C."/>
            <person name="Zhang P."/>
            <person name="Huang Z."/>
            <person name="Berger S.L."/>
            <person name="Reinberg D."/>
            <person name="Wang J."/>
            <person name="Liebig J."/>
        </authorList>
    </citation>
    <scope>NUCLEOTIDE SEQUENCE [LARGE SCALE GENOMIC DNA]</scope>
    <source>
        <strain evidence="2 3">R22 G/1</strain>
    </source>
</reference>
<proteinExistence type="predicted"/>
<sequence length="371" mass="43027">MHEESHSPMCAAIERFTSFRPEWNTLCYNLEEWTKFRKALMTLIRLEIRRDLKSYEVEMLMCAKACLICKRQIDLRTCIVCYSSNYCRDHELAFTMLHKPRCEGLLLLLNINVATMYSNICTSYPAFLKFARFPDKADSFHDMRAFVNGYIVPRSNRKNLTSKWRLNYYVYSEYVSGPLTLHHAFEELSSLCLLQIDHKCVVHLVAPDVVDIEGAPAWELLLHLLNVISRLYVVMIRPDIDLISGERNNLCRKCSARGRKLYVENVSESYQDYVSSASYKQPNVIVGFQVEFNDKVTWLKSLSAILAQKCPLILTTNSENQSMEIVDKVSAAAGVTRKLFLFIKNKFQGCRPYRDYETGGVFYRNSNLIIF</sequence>
<dbReference type="EMBL" id="GL445145">
    <property type="protein sequence ID" value="EFN90103.1"/>
    <property type="molecule type" value="Genomic_DNA"/>
</dbReference>
<name>E2B2I8_HARSA</name>
<dbReference type="Pfam" id="PF20179">
    <property type="entry name" value="MSS51_C"/>
    <property type="match status" value="1"/>
</dbReference>
<keyword evidence="3" id="KW-1185">Reference proteome</keyword>
<dbReference type="OrthoDB" id="5282002at2759"/>
<dbReference type="Proteomes" id="UP000008237">
    <property type="component" value="Unassembled WGS sequence"/>
</dbReference>
<gene>
    <name evidence="2" type="ORF">EAI_16099</name>
</gene>
<dbReference type="InterPro" id="IPR046824">
    <property type="entry name" value="Mss51-like_C"/>
</dbReference>